<name>A0A4S4L2M4_9AGAM</name>
<sequence>MSTSQRKSVSSSSPSTSVELPPKRRGKALRPVSKPLANTRLTNLIYILLGFGVLLSAFYAYRIMQWKSEVGGWWNLALGKQPPQAQVPPQAGGRMYGGTRSGGARSSKKNMELEDHISGLASILGMQPSDLAGALAGAISEHVAPKTISSLSSSVSSSASAAGAGSTAADALFQSSDENLGTDGGSRGDSGTGEGMMSGAEAVARAVEALVGSDEPIEAD</sequence>
<keyword evidence="2" id="KW-1133">Transmembrane helix</keyword>
<organism evidence="3 4">
    <name type="scientific">Phellinidium pouzarii</name>
    <dbReference type="NCBI Taxonomy" id="167371"/>
    <lineage>
        <taxon>Eukaryota</taxon>
        <taxon>Fungi</taxon>
        <taxon>Dikarya</taxon>
        <taxon>Basidiomycota</taxon>
        <taxon>Agaricomycotina</taxon>
        <taxon>Agaricomycetes</taxon>
        <taxon>Hymenochaetales</taxon>
        <taxon>Hymenochaetaceae</taxon>
        <taxon>Phellinidium</taxon>
    </lineage>
</organism>
<keyword evidence="2" id="KW-0472">Membrane</keyword>
<feature type="transmembrane region" description="Helical" evidence="2">
    <location>
        <begin position="44"/>
        <end position="61"/>
    </location>
</feature>
<dbReference type="OrthoDB" id="3199651at2759"/>
<reference evidence="3 4" key="1">
    <citation type="submission" date="2019-02" db="EMBL/GenBank/DDBJ databases">
        <title>Genome sequencing of the rare red list fungi Phellinidium pouzarii.</title>
        <authorList>
            <person name="Buettner E."/>
            <person name="Kellner H."/>
        </authorList>
    </citation>
    <scope>NUCLEOTIDE SEQUENCE [LARGE SCALE GENOMIC DNA]</scope>
    <source>
        <strain evidence="3 4">DSM 108285</strain>
    </source>
</reference>
<feature type="region of interest" description="Disordered" evidence="1">
    <location>
        <begin position="1"/>
        <end position="31"/>
    </location>
</feature>
<dbReference type="Proteomes" id="UP000308199">
    <property type="component" value="Unassembled WGS sequence"/>
</dbReference>
<feature type="region of interest" description="Disordered" evidence="1">
    <location>
        <begin position="174"/>
        <end position="201"/>
    </location>
</feature>
<dbReference type="EMBL" id="SGPK01000250">
    <property type="protein sequence ID" value="THH05589.1"/>
    <property type="molecule type" value="Genomic_DNA"/>
</dbReference>
<evidence type="ECO:0000256" key="1">
    <source>
        <dbReference type="SAM" id="MobiDB-lite"/>
    </source>
</evidence>
<feature type="region of interest" description="Disordered" evidence="1">
    <location>
        <begin position="84"/>
        <end position="109"/>
    </location>
</feature>
<feature type="compositionally biased region" description="Low complexity" evidence="1">
    <location>
        <begin position="84"/>
        <end position="93"/>
    </location>
</feature>
<keyword evidence="4" id="KW-1185">Reference proteome</keyword>
<comment type="caution">
    <text evidence="3">The sequence shown here is derived from an EMBL/GenBank/DDBJ whole genome shotgun (WGS) entry which is preliminary data.</text>
</comment>
<evidence type="ECO:0000256" key="2">
    <source>
        <dbReference type="SAM" id="Phobius"/>
    </source>
</evidence>
<dbReference type="AlphaFoldDB" id="A0A4S4L2M4"/>
<evidence type="ECO:0000313" key="4">
    <source>
        <dbReference type="Proteomes" id="UP000308199"/>
    </source>
</evidence>
<accession>A0A4S4L2M4</accession>
<protein>
    <submittedName>
        <fullName evidence="3">Uncharacterized protein</fullName>
    </submittedName>
</protein>
<feature type="compositionally biased region" description="Low complexity" evidence="1">
    <location>
        <begin position="1"/>
        <end position="17"/>
    </location>
</feature>
<feature type="compositionally biased region" description="Gly residues" evidence="1">
    <location>
        <begin position="182"/>
        <end position="196"/>
    </location>
</feature>
<keyword evidence="2" id="KW-0812">Transmembrane</keyword>
<gene>
    <name evidence="3" type="ORF">EW145_g4687</name>
</gene>
<proteinExistence type="predicted"/>
<evidence type="ECO:0000313" key="3">
    <source>
        <dbReference type="EMBL" id="THH05589.1"/>
    </source>
</evidence>